<feature type="domain" description="SseB protein N-terminal" evidence="2">
    <location>
        <begin position="244"/>
        <end position="348"/>
    </location>
</feature>
<evidence type="ECO:0000256" key="1">
    <source>
        <dbReference type="SAM" id="MobiDB-lite"/>
    </source>
</evidence>
<organism evidence="3 4">
    <name type="scientific">Microbacterium aurantiacum</name>
    <dbReference type="NCBI Taxonomy" id="162393"/>
    <lineage>
        <taxon>Bacteria</taxon>
        <taxon>Bacillati</taxon>
        <taxon>Actinomycetota</taxon>
        <taxon>Actinomycetes</taxon>
        <taxon>Micrococcales</taxon>
        <taxon>Microbacteriaceae</taxon>
        <taxon>Microbacterium</taxon>
    </lineage>
</organism>
<dbReference type="PATRIC" id="fig|84292.3.peg.2370"/>
<name>A0A0N0RRA9_9MICO</name>
<dbReference type="AlphaFoldDB" id="A0A0N0RRA9"/>
<comment type="caution">
    <text evidence="3">The sequence shown here is derived from an EMBL/GenBank/DDBJ whole genome shotgun (WGS) entry which is preliminary data.</text>
</comment>
<evidence type="ECO:0000313" key="3">
    <source>
        <dbReference type="EMBL" id="KOS10153.1"/>
    </source>
</evidence>
<feature type="compositionally biased region" description="Low complexity" evidence="1">
    <location>
        <begin position="14"/>
        <end position="32"/>
    </location>
</feature>
<feature type="region of interest" description="Disordered" evidence="1">
    <location>
        <begin position="1"/>
        <end position="99"/>
    </location>
</feature>
<evidence type="ECO:0000313" key="4">
    <source>
        <dbReference type="Proteomes" id="UP000037737"/>
    </source>
</evidence>
<keyword evidence="4" id="KW-1185">Reference proteome</keyword>
<dbReference type="OrthoDB" id="5116169at2"/>
<reference evidence="3" key="1">
    <citation type="submission" date="2015-04" db="EMBL/GenBank/DDBJ databases">
        <title>Complete genome sequence of Microbacterium chocolatum SIT 101, a bacterium enantioselectively hydrolyzing mesomeric diesters.</title>
        <authorList>
            <person name="Li X."/>
            <person name="Xu Y."/>
        </authorList>
    </citation>
    <scope>NUCLEOTIDE SEQUENCE [LARGE SCALE GENOMIC DNA]</scope>
    <source>
        <strain evidence="3">SIT 101</strain>
    </source>
</reference>
<dbReference type="Proteomes" id="UP000037737">
    <property type="component" value="Unassembled WGS sequence"/>
</dbReference>
<protein>
    <recommendedName>
        <fullName evidence="2">SseB protein N-terminal domain-containing protein</fullName>
    </recommendedName>
</protein>
<dbReference type="Pfam" id="PF07179">
    <property type="entry name" value="SseB"/>
    <property type="match status" value="1"/>
</dbReference>
<dbReference type="InterPro" id="IPR009839">
    <property type="entry name" value="SseB_N"/>
</dbReference>
<accession>A0A0N0RRA9</accession>
<dbReference type="EMBL" id="LAVO01000012">
    <property type="protein sequence ID" value="KOS10153.1"/>
    <property type="molecule type" value="Genomic_DNA"/>
</dbReference>
<feature type="compositionally biased region" description="Pro residues" evidence="1">
    <location>
        <begin position="68"/>
        <end position="78"/>
    </location>
</feature>
<proteinExistence type="predicted"/>
<dbReference type="KEGG" id="mcw:A8L33_06825"/>
<sequence>MALFSRRPKDPTPADDAAVPADDAVTADSDATGATPSGDASAEALTAEPAPSVSISMTSFGGLGSGPATPPPAAPPAAPEGATKRVLGPETAPTEGVESVPGLRDNILVRTALTDLSTPPAATELLQVARQLMQGHLFLRVKGDARAILSEGREIPLAVATVGERRFVMAYSSGAALQASIQADGDAETSALAQPSLSILRHVLAQGYDGLIVDNYSAPARAVIPVELLTKALETHDADAAVKTLLAGARTDQTPSAVADALTRAPLWVAVGQTPDGRPGLAEARSAEGERFLELFSHPLELAVLQRKDRAAPVTGAQLAAALRRDTQLAGVVIDPAGPWIRLRRDDLAPVLALPDETPAPGSAAPAPDAG</sequence>
<evidence type="ECO:0000259" key="2">
    <source>
        <dbReference type="Pfam" id="PF07179"/>
    </source>
</evidence>
<gene>
    <name evidence="3" type="ORF">XI38_11665</name>
</gene>